<evidence type="ECO:0000256" key="2">
    <source>
        <dbReference type="ARBA" id="ARBA00022840"/>
    </source>
</evidence>
<reference evidence="3 4" key="1">
    <citation type="journal article" date="2014" name="PLoS ONE">
        <title>De novo Genome Assembly of the Fungal Plant Pathogen Pyrenophora semeniperda.</title>
        <authorList>
            <person name="Soliai M.M."/>
            <person name="Meyer S.E."/>
            <person name="Udall J.A."/>
            <person name="Elzinga D.E."/>
            <person name="Hermansen R.A."/>
            <person name="Bodily P.M."/>
            <person name="Hart A.A."/>
            <person name="Coleman C.E."/>
        </authorList>
    </citation>
    <scope>NUCLEOTIDE SEQUENCE [LARGE SCALE GENOMIC DNA]</scope>
    <source>
        <strain evidence="3 4">CCB06</strain>
        <tissue evidence="3">Mycelium</tissue>
    </source>
</reference>
<dbReference type="InterPro" id="IPR013126">
    <property type="entry name" value="Hsp_70_fam"/>
</dbReference>
<dbReference type="Gene3D" id="3.30.420.40">
    <property type="match status" value="2"/>
</dbReference>
<dbReference type="InterPro" id="IPR043129">
    <property type="entry name" value="ATPase_NBD"/>
</dbReference>
<dbReference type="Pfam" id="PF00012">
    <property type="entry name" value="HSP70"/>
    <property type="match status" value="1"/>
</dbReference>
<sequence>MSTTVLHLTPRTYVTSTSTSIMLGNRLVVSIDYGTTFTGVAFCETSDTGIIGKTIALVQDWPSCNNKIATKEKVPSELALGDHSKWGALIPSKAQRHMWTKLLLDDQKAGEVDKILEELSLSDNADMSKKPVDIIAQFLAHVKVHLFKNLDIHYDKDLWRTLPLTLVVTVPAVWSDAAKHSTLQAVHKAGFNKVELPQLKRTMLTTEPEAAAIYTIQSMQGGIQDEQFSVGDGFVVCDMGGGTVDLISYRVTGLLPTTLEEATVGSGAQCGGSFVERSFLEWLERRLGTADFVLIAGERSEELPRTSLSSKLGKMVQDFVFEAKSGFSGVETTFLRLPFPLSSIEDDEIRGIQDGEIMITPDDMEGMFAFCLARTYELLREQFQRAKLTGDVIIKHVIMVGGFSESPYMFAKLSSFILSKGLRPIRPKSPWGAIARGAVAKGLEGDGRTQIKNRKCRRYYGSAYSIPFIPGKHRESDSYISEFEGIKRATNQAEWMLKKGQDLAVNATSHGSFTLHQDFWPSNLSRVASLDLLASDPDKAPHRSKDPTVYKVASLEVDLSSVPQSAFTFHRSLHNDPYYSLNFQLEMVIQSSLEFSLLVNGIRYGTVTANYA</sequence>
<keyword evidence="4" id="KW-1185">Reference proteome</keyword>
<dbReference type="GO" id="GO:0140662">
    <property type="term" value="F:ATP-dependent protein folding chaperone"/>
    <property type="evidence" value="ECO:0007669"/>
    <property type="project" value="InterPro"/>
</dbReference>
<accession>A0A3M7MGV8</accession>
<evidence type="ECO:0000313" key="3">
    <source>
        <dbReference type="EMBL" id="RMZ73776.1"/>
    </source>
</evidence>
<evidence type="ECO:0000313" key="4">
    <source>
        <dbReference type="Proteomes" id="UP000265663"/>
    </source>
</evidence>
<dbReference type="Gene3D" id="3.90.640.10">
    <property type="entry name" value="Actin, Chain A, domain 4"/>
    <property type="match status" value="1"/>
</dbReference>
<gene>
    <name evidence="3" type="ORF">GMOD_00004568</name>
</gene>
<dbReference type="SUPFAM" id="SSF53067">
    <property type="entry name" value="Actin-like ATPase domain"/>
    <property type="match status" value="2"/>
</dbReference>
<organism evidence="3 4">
    <name type="scientific">Pyrenophora seminiperda CCB06</name>
    <dbReference type="NCBI Taxonomy" id="1302712"/>
    <lineage>
        <taxon>Eukaryota</taxon>
        <taxon>Fungi</taxon>
        <taxon>Dikarya</taxon>
        <taxon>Ascomycota</taxon>
        <taxon>Pezizomycotina</taxon>
        <taxon>Dothideomycetes</taxon>
        <taxon>Pleosporomycetidae</taxon>
        <taxon>Pleosporales</taxon>
        <taxon>Pleosporineae</taxon>
        <taxon>Pleosporaceae</taxon>
        <taxon>Pyrenophora</taxon>
    </lineage>
</organism>
<protein>
    <submittedName>
        <fullName evidence="3">Hsp70 family chaperone</fullName>
    </submittedName>
</protein>
<dbReference type="OrthoDB" id="2963168at2759"/>
<keyword evidence="1" id="KW-0547">Nucleotide-binding</keyword>
<evidence type="ECO:0000256" key="1">
    <source>
        <dbReference type="ARBA" id="ARBA00022741"/>
    </source>
</evidence>
<dbReference type="PANTHER" id="PTHR14187">
    <property type="entry name" value="ALPHA KINASE/ELONGATION FACTOR 2 KINASE"/>
    <property type="match status" value="1"/>
</dbReference>
<dbReference type="PANTHER" id="PTHR14187:SF82">
    <property type="entry name" value="FAMILY CHAPERONE, PUTATIVE (AFU_ORTHOLOGUE AFUA_7G08575)-RELATED"/>
    <property type="match status" value="1"/>
</dbReference>
<dbReference type="Proteomes" id="UP000265663">
    <property type="component" value="Unassembled WGS sequence"/>
</dbReference>
<keyword evidence="2" id="KW-0067">ATP-binding</keyword>
<dbReference type="EMBL" id="KE747843">
    <property type="protein sequence ID" value="RMZ73776.1"/>
    <property type="molecule type" value="Genomic_DNA"/>
</dbReference>
<name>A0A3M7MGV8_9PLEO</name>
<dbReference type="AlphaFoldDB" id="A0A3M7MGV8"/>
<dbReference type="GO" id="GO:0005524">
    <property type="term" value="F:ATP binding"/>
    <property type="evidence" value="ECO:0007669"/>
    <property type="project" value="UniProtKB-KW"/>
</dbReference>
<dbReference type="CDD" id="cd10170">
    <property type="entry name" value="ASKHA_NBD_HSP70"/>
    <property type="match status" value="1"/>
</dbReference>
<proteinExistence type="predicted"/>